<keyword evidence="4 8" id="KW-0786">Thiamine pyrophosphate</keyword>
<gene>
    <name evidence="10" type="ordered locus">AALP_Aa2g047600</name>
</gene>
<comment type="subunit">
    <text evidence="2">Tetramer of 2 alpha and 2 beta subunits.</text>
</comment>
<evidence type="ECO:0000259" key="9">
    <source>
        <dbReference type="Pfam" id="PF00676"/>
    </source>
</evidence>
<dbReference type="Proteomes" id="UP000029120">
    <property type="component" value="Chromosome 2"/>
</dbReference>
<comment type="function">
    <text evidence="6">The pyruvate dehydrogenase complex catalyzes the overall conversion of pyruvate to acetyl-CoA and CO(2). It contains multiple copies of three enzymatic components: pyruvate dehydrogenase (E1), dihydrolipoamide acetyltransferase (E2) and lipoamide dehydrogenase (E3).</text>
</comment>
<evidence type="ECO:0000256" key="3">
    <source>
        <dbReference type="ARBA" id="ARBA00023002"/>
    </source>
</evidence>
<sequence>MALSRLSSRSTAISRPFSSAFSRFLSTDTTPITIETSLPFTAHLCDTPSRSVESSSQELLTFFRTMALMRRMEIAADSLYKAKLIRGFCHLYDGQEAVAIGMEAAITKKDAIITAYRDHCIFLGRGGSLHEVFSELMGRQAGCSKGKGGSMHFYKKDSGFYGGHGIVGAQVPLGVGIAFAQKYSKDEAVTFVMYGDGAANQGQLFEALNMAALWDLPAILVCENNHYGMGTAEWRAAKSPSYYKRGDYVPGLKVDGMDAFAVKQACKFAKDHALEKGPILLEMDTYRYHGHSMSDPGSTYRTRDEISGVRQERDPIERIKKLVLAHDIATEKELKDMEKEIRKEVDDAIAKAKDCPMPEPSELFTNVYVKGFGTESFGPDRKEVKAALP</sequence>
<keyword evidence="11" id="KW-1185">Reference proteome</keyword>
<proteinExistence type="predicted"/>
<dbReference type="Gene3D" id="3.40.50.970">
    <property type="match status" value="1"/>
</dbReference>
<dbReference type="FunFam" id="3.40.50.970:FF:000013">
    <property type="entry name" value="Pyruvate dehydrogenase E1 component subunit alpha"/>
    <property type="match status" value="1"/>
</dbReference>
<evidence type="ECO:0000313" key="10">
    <source>
        <dbReference type="EMBL" id="KFK40833.1"/>
    </source>
</evidence>
<dbReference type="GO" id="GO:0004739">
    <property type="term" value="F:pyruvate dehydrogenase (acetyl-transferring) activity"/>
    <property type="evidence" value="ECO:0007669"/>
    <property type="project" value="UniProtKB-UniRule"/>
</dbReference>
<evidence type="ECO:0000313" key="11">
    <source>
        <dbReference type="Proteomes" id="UP000029120"/>
    </source>
</evidence>
<dbReference type="InterPro" id="IPR017597">
    <property type="entry name" value="Pyrv_DH_E1_asu_subgrp-y"/>
</dbReference>
<feature type="domain" description="Dehydrogenase E1 component" evidence="9">
    <location>
        <begin position="65"/>
        <end position="360"/>
    </location>
</feature>
<reference evidence="11" key="1">
    <citation type="journal article" date="2015" name="Nat. Plants">
        <title>Genome expansion of Arabis alpina linked with retrotransposition and reduced symmetric DNA methylation.</title>
        <authorList>
            <person name="Willing E.M."/>
            <person name="Rawat V."/>
            <person name="Mandakova T."/>
            <person name="Maumus F."/>
            <person name="James G.V."/>
            <person name="Nordstroem K.J."/>
            <person name="Becker C."/>
            <person name="Warthmann N."/>
            <person name="Chica C."/>
            <person name="Szarzynska B."/>
            <person name="Zytnicki M."/>
            <person name="Albani M.C."/>
            <person name="Kiefer C."/>
            <person name="Bergonzi S."/>
            <person name="Castaings L."/>
            <person name="Mateos J.L."/>
            <person name="Berns M.C."/>
            <person name="Bujdoso N."/>
            <person name="Piofczyk T."/>
            <person name="de Lorenzo L."/>
            <person name="Barrero-Sicilia C."/>
            <person name="Mateos I."/>
            <person name="Piednoel M."/>
            <person name="Hagmann J."/>
            <person name="Chen-Min-Tao R."/>
            <person name="Iglesias-Fernandez R."/>
            <person name="Schuster S.C."/>
            <person name="Alonso-Blanco C."/>
            <person name="Roudier F."/>
            <person name="Carbonero P."/>
            <person name="Paz-Ares J."/>
            <person name="Davis S.J."/>
            <person name="Pecinka A."/>
            <person name="Quesneville H."/>
            <person name="Colot V."/>
            <person name="Lysak M.A."/>
            <person name="Weigel D."/>
            <person name="Coupland G."/>
            <person name="Schneeberger K."/>
        </authorList>
    </citation>
    <scope>NUCLEOTIDE SEQUENCE [LARGE SCALE GENOMIC DNA]</scope>
    <source>
        <strain evidence="11">cv. Pajares</strain>
    </source>
</reference>
<evidence type="ECO:0000256" key="6">
    <source>
        <dbReference type="ARBA" id="ARBA00025211"/>
    </source>
</evidence>
<comment type="catalytic activity">
    <reaction evidence="7 8">
        <text>N(6)-[(R)-lipoyl]-L-lysyl-[protein] + pyruvate + H(+) = N(6)-[(R)-S(8)-acetyldihydrolipoyl]-L-lysyl-[protein] + CO2</text>
        <dbReference type="Rhea" id="RHEA:19189"/>
        <dbReference type="Rhea" id="RHEA-COMP:10474"/>
        <dbReference type="Rhea" id="RHEA-COMP:10478"/>
        <dbReference type="ChEBI" id="CHEBI:15361"/>
        <dbReference type="ChEBI" id="CHEBI:15378"/>
        <dbReference type="ChEBI" id="CHEBI:16526"/>
        <dbReference type="ChEBI" id="CHEBI:83099"/>
        <dbReference type="ChEBI" id="CHEBI:83111"/>
        <dbReference type="EC" id="1.2.4.1"/>
    </reaction>
</comment>
<protein>
    <recommendedName>
        <fullName evidence="8">Pyruvate dehydrogenase E1 component subunit alpha</fullName>
        <ecNumber evidence="8">1.2.4.1</ecNumber>
    </recommendedName>
</protein>
<dbReference type="InterPro" id="IPR050642">
    <property type="entry name" value="PDH_E1_Alpha_Subunit"/>
</dbReference>
<dbReference type="InterPro" id="IPR001017">
    <property type="entry name" value="DH_E1"/>
</dbReference>
<keyword evidence="3 8" id="KW-0560">Oxidoreductase</keyword>
<evidence type="ECO:0000256" key="5">
    <source>
        <dbReference type="ARBA" id="ARBA00023317"/>
    </source>
</evidence>
<dbReference type="NCBIfam" id="TIGR03182">
    <property type="entry name" value="PDH_E1_alph_y"/>
    <property type="match status" value="1"/>
</dbReference>
<dbReference type="EC" id="1.2.4.1" evidence="8"/>
<dbReference type="Gramene" id="KFK40833">
    <property type="protein sequence ID" value="KFK40833"/>
    <property type="gene ID" value="AALP_AA2G047600"/>
</dbReference>
<dbReference type="OrthoDB" id="10256198at2759"/>
<dbReference type="SUPFAM" id="SSF52518">
    <property type="entry name" value="Thiamin diphosphate-binding fold (THDP-binding)"/>
    <property type="match status" value="1"/>
</dbReference>
<keyword evidence="5 8" id="KW-0670">Pyruvate</keyword>
<accession>A0A087HFD1</accession>
<dbReference type="PANTHER" id="PTHR11516:SF60">
    <property type="entry name" value="PYRUVATE DEHYDROGENASE E1 COMPONENT SUBUNIT ALPHA"/>
    <property type="match status" value="1"/>
</dbReference>
<evidence type="ECO:0000256" key="8">
    <source>
        <dbReference type="RuleBase" id="RU361139"/>
    </source>
</evidence>
<evidence type="ECO:0000256" key="4">
    <source>
        <dbReference type="ARBA" id="ARBA00023052"/>
    </source>
</evidence>
<dbReference type="InterPro" id="IPR029061">
    <property type="entry name" value="THDP-binding"/>
</dbReference>
<dbReference type="OMA" id="LGYEMPC"/>
<dbReference type="Pfam" id="PF00676">
    <property type="entry name" value="E1_dh"/>
    <property type="match status" value="1"/>
</dbReference>
<name>A0A087HFD1_ARAAL</name>
<dbReference type="AlphaFoldDB" id="A0A087HFD1"/>
<comment type="cofactor">
    <cofactor evidence="1 8">
        <name>thiamine diphosphate</name>
        <dbReference type="ChEBI" id="CHEBI:58937"/>
    </cofactor>
</comment>
<dbReference type="EMBL" id="CM002870">
    <property type="protein sequence ID" value="KFK40833.1"/>
    <property type="molecule type" value="Genomic_DNA"/>
</dbReference>
<dbReference type="GO" id="GO:0006086">
    <property type="term" value="P:pyruvate decarboxylation to acetyl-CoA"/>
    <property type="evidence" value="ECO:0007669"/>
    <property type="project" value="InterPro"/>
</dbReference>
<organism evidence="10 11">
    <name type="scientific">Arabis alpina</name>
    <name type="common">Alpine rock-cress</name>
    <dbReference type="NCBI Taxonomy" id="50452"/>
    <lineage>
        <taxon>Eukaryota</taxon>
        <taxon>Viridiplantae</taxon>
        <taxon>Streptophyta</taxon>
        <taxon>Embryophyta</taxon>
        <taxon>Tracheophyta</taxon>
        <taxon>Spermatophyta</taxon>
        <taxon>Magnoliopsida</taxon>
        <taxon>eudicotyledons</taxon>
        <taxon>Gunneridae</taxon>
        <taxon>Pentapetalae</taxon>
        <taxon>rosids</taxon>
        <taxon>malvids</taxon>
        <taxon>Brassicales</taxon>
        <taxon>Brassicaceae</taxon>
        <taxon>Arabideae</taxon>
        <taxon>Arabis</taxon>
    </lineage>
</organism>
<evidence type="ECO:0000256" key="2">
    <source>
        <dbReference type="ARBA" id="ARBA00011130"/>
    </source>
</evidence>
<evidence type="ECO:0000256" key="7">
    <source>
        <dbReference type="ARBA" id="ARBA00051231"/>
    </source>
</evidence>
<dbReference type="GO" id="GO:0046686">
    <property type="term" value="P:response to cadmium ion"/>
    <property type="evidence" value="ECO:0007669"/>
    <property type="project" value="EnsemblPlants"/>
</dbReference>
<dbReference type="CDD" id="cd02000">
    <property type="entry name" value="TPP_E1_PDC_ADC_BCADC"/>
    <property type="match status" value="1"/>
</dbReference>
<dbReference type="PANTHER" id="PTHR11516">
    <property type="entry name" value="PYRUVATE DEHYDROGENASE E1 COMPONENT, ALPHA SUBUNIT BACTERIAL AND ORGANELLAR"/>
    <property type="match status" value="1"/>
</dbReference>
<dbReference type="eggNOG" id="KOG0225">
    <property type="taxonomic scope" value="Eukaryota"/>
</dbReference>
<evidence type="ECO:0000256" key="1">
    <source>
        <dbReference type="ARBA" id="ARBA00001964"/>
    </source>
</evidence>